<proteinExistence type="predicted"/>
<reference evidence="1" key="1">
    <citation type="submission" date="2021-05" db="EMBL/GenBank/DDBJ databases">
        <authorList>
            <person name="Pan Q."/>
            <person name="Jouanno E."/>
            <person name="Zahm M."/>
            <person name="Klopp C."/>
            <person name="Cabau C."/>
            <person name="Louis A."/>
            <person name="Berthelot C."/>
            <person name="Parey E."/>
            <person name="Roest Crollius H."/>
            <person name="Montfort J."/>
            <person name="Robinson-Rechavi M."/>
            <person name="Bouchez O."/>
            <person name="Lampietro C."/>
            <person name="Lopez Roques C."/>
            <person name="Donnadieu C."/>
            <person name="Postlethwait J."/>
            <person name="Bobe J."/>
            <person name="Dillon D."/>
            <person name="Chandos A."/>
            <person name="von Hippel F."/>
            <person name="Guiguen Y."/>
        </authorList>
    </citation>
    <scope>NUCLEOTIDE SEQUENCE</scope>
    <source>
        <strain evidence="1">YG-Jan2019</strain>
    </source>
</reference>
<evidence type="ECO:0000313" key="2">
    <source>
        <dbReference type="Proteomes" id="UP001157502"/>
    </source>
</evidence>
<accession>A0ACC2FHF3</accession>
<dbReference type="Proteomes" id="UP001157502">
    <property type="component" value="Chromosome 27"/>
</dbReference>
<feature type="non-terminal residue" evidence="1">
    <location>
        <position position="1"/>
    </location>
</feature>
<evidence type="ECO:0000313" key="1">
    <source>
        <dbReference type="EMBL" id="KAJ7990763.1"/>
    </source>
</evidence>
<keyword evidence="2" id="KW-1185">Reference proteome</keyword>
<protein>
    <submittedName>
        <fullName evidence="1">Uncharacterized protein</fullName>
    </submittedName>
</protein>
<organism evidence="1 2">
    <name type="scientific">Dallia pectoralis</name>
    <name type="common">Alaska blackfish</name>
    <dbReference type="NCBI Taxonomy" id="75939"/>
    <lineage>
        <taxon>Eukaryota</taxon>
        <taxon>Metazoa</taxon>
        <taxon>Chordata</taxon>
        <taxon>Craniata</taxon>
        <taxon>Vertebrata</taxon>
        <taxon>Euteleostomi</taxon>
        <taxon>Actinopterygii</taxon>
        <taxon>Neopterygii</taxon>
        <taxon>Teleostei</taxon>
        <taxon>Protacanthopterygii</taxon>
        <taxon>Esociformes</taxon>
        <taxon>Umbridae</taxon>
        <taxon>Dallia</taxon>
    </lineage>
</organism>
<dbReference type="EMBL" id="CM055754">
    <property type="protein sequence ID" value="KAJ7990763.1"/>
    <property type="molecule type" value="Genomic_DNA"/>
</dbReference>
<comment type="caution">
    <text evidence="1">The sequence shown here is derived from an EMBL/GenBank/DDBJ whole genome shotgun (WGS) entry which is preliminary data.</text>
</comment>
<name>A0ACC2FHF3_DALPE</name>
<gene>
    <name evidence="1" type="ORF">DPEC_G00290280</name>
</gene>
<sequence>LLCECLFVNTRRGEELQLVPFAPEISVSLLLDPSDRPSIKTGTAGLARSPFPSVMCVLSCTGLSNLTSGGTAAVGGLGLAGRSSSIFTGLLPLSLDGLVTELMTGSGGTTSGGGRAAGTVVGIRGEGVLTPLVASEPSLLGLSSLADSMKSSLSSSASLSSLRML</sequence>